<dbReference type="EMBL" id="LAZR01003440">
    <property type="protein sequence ID" value="KKN18303.1"/>
    <property type="molecule type" value="Genomic_DNA"/>
</dbReference>
<gene>
    <name evidence="1" type="ORF">LCGC14_0957050</name>
</gene>
<proteinExistence type="predicted"/>
<comment type="caution">
    <text evidence="1">The sequence shown here is derived from an EMBL/GenBank/DDBJ whole genome shotgun (WGS) entry which is preliminary data.</text>
</comment>
<evidence type="ECO:0000313" key="1">
    <source>
        <dbReference type="EMBL" id="KKN18303.1"/>
    </source>
</evidence>
<sequence>MMSRGADLNDIFETAKEAGKQLINDGKMNPETLKSLVVSWYP</sequence>
<protein>
    <submittedName>
        <fullName evidence="1">Uncharacterized protein</fullName>
    </submittedName>
</protein>
<name>A0A0F9RM24_9ZZZZ</name>
<dbReference type="AlphaFoldDB" id="A0A0F9RM24"/>
<reference evidence="1" key="1">
    <citation type="journal article" date="2015" name="Nature">
        <title>Complex archaea that bridge the gap between prokaryotes and eukaryotes.</title>
        <authorList>
            <person name="Spang A."/>
            <person name="Saw J.H."/>
            <person name="Jorgensen S.L."/>
            <person name="Zaremba-Niedzwiedzka K."/>
            <person name="Martijn J."/>
            <person name="Lind A.E."/>
            <person name="van Eijk R."/>
            <person name="Schleper C."/>
            <person name="Guy L."/>
            <person name="Ettema T.J."/>
        </authorList>
    </citation>
    <scope>NUCLEOTIDE SEQUENCE</scope>
</reference>
<organism evidence="1">
    <name type="scientific">marine sediment metagenome</name>
    <dbReference type="NCBI Taxonomy" id="412755"/>
    <lineage>
        <taxon>unclassified sequences</taxon>
        <taxon>metagenomes</taxon>
        <taxon>ecological metagenomes</taxon>
    </lineage>
</organism>
<accession>A0A0F9RM24</accession>